<organism evidence="2 3">
    <name type="scientific">Actinomycetospora endophytica</name>
    <dbReference type="NCBI Taxonomy" id="2291215"/>
    <lineage>
        <taxon>Bacteria</taxon>
        <taxon>Bacillati</taxon>
        <taxon>Actinomycetota</taxon>
        <taxon>Actinomycetes</taxon>
        <taxon>Pseudonocardiales</taxon>
        <taxon>Pseudonocardiaceae</taxon>
        <taxon>Actinomycetospora</taxon>
    </lineage>
</organism>
<keyword evidence="1" id="KW-1133">Transmembrane helix</keyword>
<name>A0ABS8PHJ9_9PSEU</name>
<dbReference type="EMBL" id="JAJNDB010000008">
    <property type="protein sequence ID" value="MCD2197518.1"/>
    <property type="molecule type" value="Genomic_DNA"/>
</dbReference>
<keyword evidence="3" id="KW-1185">Reference proteome</keyword>
<feature type="transmembrane region" description="Helical" evidence="1">
    <location>
        <begin position="101"/>
        <end position="120"/>
    </location>
</feature>
<accession>A0ABS8PHJ9</accession>
<dbReference type="Proteomes" id="UP001199469">
    <property type="component" value="Unassembled WGS sequence"/>
</dbReference>
<reference evidence="2 3" key="1">
    <citation type="submission" date="2021-11" db="EMBL/GenBank/DDBJ databases">
        <title>Draft genome sequence of Actinomycetospora sp. SF1 isolated from the rhizosphere soil.</title>
        <authorList>
            <person name="Duangmal K."/>
            <person name="Chantavorakit T."/>
        </authorList>
    </citation>
    <scope>NUCLEOTIDE SEQUENCE [LARGE SCALE GENOMIC DNA]</scope>
    <source>
        <strain evidence="2 3">TBRC 5722</strain>
    </source>
</reference>
<feature type="transmembrane region" description="Helical" evidence="1">
    <location>
        <begin position="66"/>
        <end position="89"/>
    </location>
</feature>
<comment type="caution">
    <text evidence="2">The sequence shown here is derived from an EMBL/GenBank/DDBJ whole genome shotgun (WGS) entry which is preliminary data.</text>
</comment>
<evidence type="ECO:0000256" key="1">
    <source>
        <dbReference type="SAM" id="Phobius"/>
    </source>
</evidence>
<evidence type="ECO:0000313" key="2">
    <source>
        <dbReference type="EMBL" id="MCD2197518.1"/>
    </source>
</evidence>
<feature type="transmembrane region" description="Helical" evidence="1">
    <location>
        <begin position="12"/>
        <end position="32"/>
    </location>
</feature>
<keyword evidence="1" id="KW-0812">Transmembrane</keyword>
<keyword evidence="1" id="KW-0472">Membrane</keyword>
<sequence length="129" mass="13678">MRRINDGPGRVLLVVYVVFAISAGARAVFQIATQFSDAPVAFLLSAFSALVYLVAAVAIGQGRRGLALVAVWIELVGVLAVGLFSVVAAGDFPRSTVWSDFGIGYGFVPVILPILGLLWLRRHRPTPAG</sequence>
<feature type="transmembrane region" description="Helical" evidence="1">
    <location>
        <begin position="38"/>
        <end position="59"/>
    </location>
</feature>
<evidence type="ECO:0000313" key="3">
    <source>
        <dbReference type="Proteomes" id="UP001199469"/>
    </source>
</evidence>
<gene>
    <name evidence="2" type="ORF">LQ327_29520</name>
</gene>
<evidence type="ECO:0008006" key="4">
    <source>
        <dbReference type="Google" id="ProtNLM"/>
    </source>
</evidence>
<protein>
    <recommendedName>
        <fullName evidence="4">Integral membrane protein</fullName>
    </recommendedName>
</protein>
<proteinExistence type="predicted"/>